<dbReference type="Proteomes" id="UP000317722">
    <property type="component" value="Unassembled WGS sequence"/>
</dbReference>
<evidence type="ECO:0000256" key="3">
    <source>
        <dbReference type="SAM" id="SignalP"/>
    </source>
</evidence>
<reference evidence="4 5" key="1">
    <citation type="journal article" date="2019" name="Environ. Microbiol.">
        <title>Species interactions and distinct microbial communities in high Arctic permafrost affected cryosols are associated with the CH4 and CO2 gas fluxes.</title>
        <authorList>
            <person name="Altshuler I."/>
            <person name="Hamel J."/>
            <person name="Turney S."/>
            <person name="Magnuson E."/>
            <person name="Levesque R."/>
            <person name="Greer C."/>
            <person name="Whyte L.G."/>
        </authorList>
    </citation>
    <scope>NUCLEOTIDE SEQUENCE [LARGE SCALE GENOMIC DNA]</scope>
    <source>
        <strain evidence="4 5">S9.3A</strain>
    </source>
</reference>
<keyword evidence="5" id="KW-1185">Reference proteome</keyword>
<keyword evidence="2" id="KW-0812">Transmembrane</keyword>
<sequence>MEEHHMMNRSQARLAARLVMAGVATGLACLSSTGTAGAATLPDPLGAAHSAPASGSDPLGGALTGTTATVGHLLGATATPPPGLPSGQPSGLPALPAAPGQTPAGGSQGDSGASADAQAPSGDNLAAVDAAVANFLGVCVRVPHDVVPIQADIVVLDRNLITELVDAGVPLQKLVVPCPKGAAVAPPTGGVPAGPAACVRPTRSGLSASALPASLAFTGTDVAPTLLLAGGLLALGLAFLRKARMLVEVRED</sequence>
<name>A0A502CZA0_9MICO</name>
<protein>
    <recommendedName>
        <fullName evidence="6">LPXTG cell wall anchor domain-containing protein</fullName>
    </recommendedName>
</protein>
<keyword evidence="2" id="KW-1133">Transmembrane helix</keyword>
<comment type="caution">
    <text evidence="4">The sequence shown here is derived from an EMBL/GenBank/DDBJ whole genome shotgun (WGS) entry which is preliminary data.</text>
</comment>
<keyword evidence="3" id="KW-0732">Signal</keyword>
<feature type="chain" id="PRO_5021342264" description="LPXTG cell wall anchor domain-containing protein" evidence="3">
    <location>
        <begin position="39"/>
        <end position="252"/>
    </location>
</feature>
<evidence type="ECO:0000313" key="5">
    <source>
        <dbReference type="Proteomes" id="UP000317722"/>
    </source>
</evidence>
<evidence type="ECO:0008006" key="6">
    <source>
        <dbReference type="Google" id="ProtNLM"/>
    </source>
</evidence>
<gene>
    <name evidence="4" type="ORF">EAH86_05940</name>
</gene>
<dbReference type="AlphaFoldDB" id="A0A502CZA0"/>
<proteinExistence type="predicted"/>
<feature type="region of interest" description="Disordered" evidence="1">
    <location>
        <begin position="73"/>
        <end position="121"/>
    </location>
</feature>
<feature type="compositionally biased region" description="Low complexity" evidence="1">
    <location>
        <begin position="85"/>
        <end position="121"/>
    </location>
</feature>
<feature type="region of interest" description="Disordered" evidence="1">
    <location>
        <begin position="47"/>
        <end position="66"/>
    </location>
</feature>
<dbReference type="EMBL" id="RCZM01000002">
    <property type="protein sequence ID" value="TPG17962.1"/>
    <property type="molecule type" value="Genomic_DNA"/>
</dbReference>
<feature type="transmembrane region" description="Helical" evidence="2">
    <location>
        <begin position="222"/>
        <end position="240"/>
    </location>
</feature>
<feature type="signal peptide" evidence="3">
    <location>
        <begin position="1"/>
        <end position="38"/>
    </location>
</feature>
<accession>A0A502CZA0</accession>
<evidence type="ECO:0000256" key="1">
    <source>
        <dbReference type="SAM" id="MobiDB-lite"/>
    </source>
</evidence>
<evidence type="ECO:0000256" key="2">
    <source>
        <dbReference type="SAM" id="Phobius"/>
    </source>
</evidence>
<evidence type="ECO:0000313" key="4">
    <source>
        <dbReference type="EMBL" id="TPG17962.1"/>
    </source>
</evidence>
<organism evidence="4 5">
    <name type="scientific">Pedococcus bigeumensis</name>
    <dbReference type="NCBI Taxonomy" id="433644"/>
    <lineage>
        <taxon>Bacteria</taxon>
        <taxon>Bacillati</taxon>
        <taxon>Actinomycetota</taxon>
        <taxon>Actinomycetes</taxon>
        <taxon>Micrococcales</taxon>
        <taxon>Intrasporangiaceae</taxon>
        <taxon>Pedococcus</taxon>
    </lineage>
</organism>
<keyword evidence="2" id="KW-0472">Membrane</keyword>